<protein>
    <submittedName>
        <fullName evidence="1">Uncharacterized protein</fullName>
    </submittedName>
</protein>
<evidence type="ECO:0000313" key="1">
    <source>
        <dbReference type="EMBL" id="TWG00059.1"/>
    </source>
</evidence>
<reference evidence="1 2" key="1">
    <citation type="submission" date="2019-06" db="EMBL/GenBank/DDBJ databases">
        <title>Sequencing the genomes of 1000 actinobacteria strains.</title>
        <authorList>
            <person name="Klenk H.-P."/>
        </authorList>
    </citation>
    <scope>NUCLEOTIDE SEQUENCE [LARGE SCALE GENOMIC DNA]</scope>
    <source>
        <strain evidence="1 2">DSM 44826</strain>
    </source>
</reference>
<organism evidence="1 2">
    <name type="scientific">Kitasatospora viridis</name>
    <dbReference type="NCBI Taxonomy" id="281105"/>
    <lineage>
        <taxon>Bacteria</taxon>
        <taxon>Bacillati</taxon>
        <taxon>Actinomycetota</taxon>
        <taxon>Actinomycetes</taxon>
        <taxon>Kitasatosporales</taxon>
        <taxon>Streptomycetaceae</taxon>
        <taxon>Kitasatospora</taxon>
    </lineage>
</organism>
<comment type="caution">
    <text evidence="1">The sequence shown here is derived from an EMBL/GenBank/DDBJ whole genome shotgun (WGS) entry which is preliminary data.</text>
</comment>
<sequence>MAATGKRQNWVLGPGIGVGPLLFGMSPAEVAKALQVPGPQSRGGGLYGQEDFPDGVKVFYNAGRLAGIALDAVTGPQVWLADFPLAGSNPGHTQQFLLDHAAEHGNCILFTPDASLAVIGLGILLRDQRVDEARLTRPLFVTDELLESEYYRGRLPLEGVTE</sequence>
<gene>
    <name evidence="1" type="ORF">FHX73_113925</name>
</gene>
<accession>A0A561UL11</accession>
<name>A0A561UL11_9ACTN</name>
<dbReference type="RefSeq" id="WP_170304964.1">
    <property type="nucleotide sequence ID" value="NZ_BAAAMZ010000026.1"/>
</dbReference>
<proteinExistence type="predicted"/>
<dbReference type="Proteomes" id="UP000317940">
    <property type="component" value="Unassembled WGS sequence"/>
</dbReference>
<evidence type="ECO:0000313" key="2">
    <source>
        <dbReference type="Proteomes" id="UP000317940"/>
    </source>
</evidence>
<dbReference type="EMBL" id="VIWT01000001">
    <property type="protein sequence ID" value="TWG00059.1"/>
    <property type="molecule type" value="Genomic_DNA"/>
</dbReference>
<keyword evidence="2" id="KW-1185">Reference proteome</keyword>
<dbReference type="AlphaFoldDB" id="A0A561UL11"/>